<protein>
    <submittedName>
        <fullName evidence="3">Uncharacterized protein</fullName>
    </submittedName>
</protein>
<dbReference type="STRING" id="1802410.A3H75_01730"/>
<keyword evidence="2" id="KW-0812">Transmembrane</keyword>
<sequence length="105" mass="11587">MTLFIIPMSMDEPRDQETLEENDVENEDEKREPDAPEPVLNRQDGNPHKEGGGFVRGLIWLIVLALIAWGGYTAYKNRNAEPESSSQTATTTATTATGTPEQPAQ</sequence>
<evidence type="ECO:0000256" key="1">
    <source>
        <dbReference type="SAM" id="MobiDB-lite"/>
    </source>
</evidence>
<dbReference type="EMBL" id="MGES01000055">
    <property type="protein sequence ID" value="OGL88085.1"/>
    <property type="molecule type" value="Genomic_DNA"/>
</dbReference>
<dbReference type="AlphaFoldDB" id="A0A1F7VCB0"/>
<feature type="compositionally biased region" description="Acidic residues" evidence="1">
    <location>
        <begin position="18"/>
        <end position="27"/>
    </location>
</feature>
<evidence type="ECO:0000256" key="2">
    <source>
        <dbReference type="SAM" id="Phobius"/>
    </source>
</evidence>
<reference evidence="3 4" key="1">
    <citation type="journal article" date="2016" name="Nat. Commun.">
        <title>Thousands of microbial genomes shed light on interconnected biogeochemical processes in an aquifer system.</title>
        <authorList>
            <person name="Anantharaman K."/>
            <person name="Brown C.T."/>
            <person name="Hug L.A."/>
            <person name="Sharon I."/>
            <person name="Castelle C.J."/>
            <person name="Probst A.J."/>
            <person name="Thomas B.C."/>
            <person name="Singh A."/>
            <person name="Wilkins M.J."/>
            <person name="Karaoz U."/>
            <person name="Brodie E.L."/>
            <person name="Williams K.H."/>
            <person name="Hubbard S.S."/>
            <person name="Banfield J.F."/>
        </authorList>
    </citation>
    <scope>NUCLEOTIDE SEQUENCE [LARGE SCALE GENOMIC DNA]</scope>
</reference>
<feature type="region of interest" description="Disordered" evidence="1">
    <location>
        <begin position="1"/>
        <end position="51"/>
    </location>
</feature>
<dbReference type="Proteomes" id="UP000176678">
    <property type="component" value="Unassembled WGS sequence"/>
</dbReference>
<proteinExistence type="predicted"/>
<evidence type="ECO:0000313" key="4">
    <source>
        <dbReference type="Proteomes" id="UP000176678"/>
    </source>
</evidence>
<keyword evidence="2" id="KW-1133">Transmembrane helix</keyword>
<evidence type="ECO:0000313" key="3">
    <source>
        <dbReference type="EMBL" id="OGL88085.1"/>
    </source>
</evidence>
<gene>
    <name evidence="3" type="ORF">A3H75_01730</name>
</gene>
<feature type="compositionally biased region" description="Low complexity" evidence="1">
    <location>
        <begin position="82"/>
        <end position="105"/>
    </location>
</feature>
<name>A0A1F7VCB0_9BACT</name>
<feature type="region of interest" description="Disordered" evidence="1">
    <location>
        <begin position="77"/>
        <end position="105"/>
    </location>
</feature>
<feature type="transmembrane region" description="Helical" evidence="2">
    <location>
        <begin position="57"/>
        <end position="75"/>
    </location>
</feature>
<accession>A0A1F7VCB0</accession>
<organism evidence="3 4">
    <name type="scientific">Candidatus Uhrbacteria bacterium RIFCSPLOWO2_02_FULL_51_9</name>
    <dbReference type="NCBI Taxonomy" id="1802410"/>
    <lineage>
        <taxon>Bacteria</taxon>
        <taxon>Candidatus Uhriibacteriota</taxon>
    </lineage>
</organism>
<keyword evidence="2" id="KW-0472">Membrane</keyword>
<comment type="caution">
    <text evidence="3">The sequence shown here is derived from an EMBL/GenBank/DDBJ whole genome shotgun (WGS) entry which is preliminary data.</text>
</comment>